<proteinExistence type="predicted"/>
<gene>
    <name evidence="1" type="ORF">AN401_08585</name>
</gene>
<accession>A0A291HP32</accession>
<sequence length="116" mass="12786">MNFKLLMVFVDDDKTEKILDMARAAGATGATIITSAKGLGLEKLIGLFGVELYRQRDVILILVEERRADFVLQEIVDVGDLDESLGTGIAVMLDVEKAMGLTEHVKALEKQHPLPY</sequence>
<dbReference type="Gene3D" id="3.30.70.120">
    <property type="match status" value="1"/>
</dbReference>
<dbReference type="PROSITE" id="PS51343">
    <property type="entry name" value="PII_GLNB_DOM"/>
    <property type="match status" value="1"/>
</dbReference>
<evidence type="ECO:0000313" key="2">
    <source>
        <dbReference type="Proteomes" id="UP000217763"/>
    </source>
</evidence>
<organism evidence="1 2">
    <name type="scientific">Zobellella denitrificans</name>
    <dbReference type="NCBI Taxonomy" id="347534"/>
    <lineage>
        <taxon>Bacteria</taxon>
        <taxon>Pseudomonadati</taxon>
        <taxon>Pseudomonadota</taxon>
        <taxon>Gammaproteobacteria</taxon>
        <taxon>Aeromonadales</taxon>
        <taxon>Aeromonadaceae</taxon>
        <taxon>Zobellella</taxon>
    </lineage>
</organism>
<reference evidence="2" key="1">
    <citation type="submission" date="2015-09" db="EMBL/GenBank/DDBJ databases">
        <authorList>
            <person name="Shao Z."/>
            <person name="Wang L."/>
        </authorList>
    </citation>
    <scope>NUCLEOTIDE SEQUENCE [LARGE SCALE GENOMIC DNA]</scope>
    <source>
        <strain evidence="2">F13-1</strain>
    </source>
</reference>
<name>A0A291HP32_9GAMM</name>
<dbReference type="InterPro" id="IPR011322">
    <property type="entry name" value="N-reg_PII-like_a/b"/>
</dbReference>
<dbReference type="EMBL" id="CP012621">
    <property type="protein sequence ID" value="ATG73905.1"/>
    <property type="molecule type" value="Genomic_DNA"/>
</dbReference>
<dbReference type="RefSeq" id="WP_096779113.1">
    <property type="nucleotide sequence ID" value="NZ_CP012621.1"/>
</dbReference>
<keyword evidence="2" id="KW-1185">Reference proteome</keyword>
<protein>
    <submittedName>
        <fullName evidence="1">Transcriptional regulator</fullName>
    </submittedName>
</protein>
<evidence type="ECO:0000313" key="1">
    <source>
        <dbReference type="EMBL" id="ATG73905.1"/>
    </source>
</evidence>
<dbReference type="SMART" id="SM00938">
    <property type="entry name" value="P-II"/>
    <property type="match status" value="1"/>
</dbReference>
<dbReference type="GO" id="GO:0030234">
    <property type="term" value="F:enzyme regulator activity"/>
    <property type="evidence" value="ECO:0007669"/>
    <property type="project" value="InterPro"/>
</dbReference>
<dbReference type="GO" id="GO:0006808">
    <property type="term" value="P:regulation of nitrogen utilization"/>
    <property type="evidence" value="ECO:0007669"/>
    <property type="project" value="InterPro"/>
</dbReference>
<dbReference type="Proteomes" id="UP000217763">
    <property type="component" value="Chromosome"/>
</dbReference>
<dbReference type="KEGG" id="zdf:AN401_08585"/>
<dbReference type="Pfam" id="PF00543">
    <property type="entry name" value="P-II"/>
    <property type="match status" value="1"/>
</dbReference>
<dbReference type="InterPro" id="IPR015867">
    <property type="entry name" value="N-reg_PII/ATP_PRibTrfase_C"/>
</dbReference>
<dbReference type="SUPFAM" id="SSF54913">
    <property type="entry name" value="GlnB-like"/>
    <property type="match status" value="1"/>
</dbReference>
<dbReference type="InterPro" id="IPR002187">
    <property type="entry name" value="N-reg_PII"/>
</dbReference>
<dbReference type="AlphaFoldDB" id="A0A291HP32"/>